<reference evidence="2" key="1">
    <citation type="journal article" date="2019" name="Int. J. Syst. Evol. Microbiol.">
        <title>The Global Catalogue of Microorganisms (GCM) 10K type strain sequencing project: providing services to taxonomists for standard genome sequencing and annotation.</title>
        <authorList>
            <consortium name="The Broad Institute Genomics Platform"/>
            <consortium name="The Broad Institute Genome Sequencing Center for Infectious Disease"/>
            <person name="Wu L."/>
            <person name="Ma J."/>
        </authorList>
    </citation>
    <scope>NUCLEOTIDE SEQUENCE [LARGE SCALE GENOMIC DNA]</scope>
    <source>
        <strain evidence="2">JCM 12149</strain>
    </source>
</reference>
<dbReference type="InterPro" id="IPR029044">
    <property type="entry name" value="Nucleotide-diphossugar_trans"/>
</dbReference>
<evidence type="ECO:0000313" key="1">
    <source>
        <dbReference type="EMBL" id="GAA0434774.1"/>
    </source>
</evidence>
<proteinExistence type="predicted"/>
<sequence length="245" mass="28542">MKITAIVQARMGSTRLSGKVMKELKGNTILSHVIQRLKQAKLIDDIIIATTEHSSDNVIEREAEQNGVRVTRGSEQDVLERYYNAAKGNNTDVIVRITSDCPLIDPFIVDEMIKFYLENDYSLVTNAGAEYQQRTFPRGMDTEVFSFEVLEDAYVNGEKEYQREHVTPYIYEQEGNSIHYFKNDRDFSDYRLTLDTEEDFQLITEIYNKLYTGNHDFYLNDIVNLLKKEPKLYDINAHIEQKKVK</sequence>
<keyword evidence="2" id="KW-1185">Reference proteome</keyword>
<protein>
    <recommendedName>
        <fullName evidence="3">Spore coat polysaccharide biosynthesis protein SpsF</fullName>
    </recommendedName>
</protein>
<organism evidence="1 2">
    <name type="scientific">Lentibacillus halophilus</name>
    <dbReference type="NCBI Taxonomy" id="295065"/>
    <lineage>
        <taxon>Bacteria</taxon>
        <taxon>Bacillati</taxon>
        <taxon>Bacillota</taxon>
        <taxon>Bacilli</taxon>
        <taxon>Bacillales</taxon>
        <taxon>Bacillaceae</taxon>
        <taxon>Lentibacillus</taxon>
    </lineage>
</organism>
<name>A0ABP3IZI4_9BACI</name>
<dbReference type="Gene3D" id="3.90.550.10">
    <property type="entry name" value="Spore Coat Polysaccharide Biosynthesis Protein SpsA, Chain A"/>
    <property type="match status" value="1"/>
</dbReference>
<dbReference type="PANTHER" id="PTHR42866:SF1">
    <property type="entry name" value="SPORE COAT POLYSACCHARIDE BIOSYNTHESIS PROTEIN SPSF"/>
    <property type="match status" value="1"/>
</dbReference>
<evidence type="ECO:0000313" key="2">
    <source>
        <dbReference type="Proteomes" id="UP001501459"/>
    </source>
</evidence>
<dbReference type="Pfam" id="PF02348">
    <property type="entry name" value="CTP_transf_3"/>
    <property type="match status" value="1"/>
</dbReference>
<dbReference type="CDD" id="cd02518">
    <property type="entry name" value="GT2_SpsF"/>
    <property type="match status" value="1"/>
</dbReference>
<accession>A0ABP3IZI4</accession>
<comment type="caution">
    <text evidence="1">The sequence shown here is derived from an EMBL/GenBank/DDBJ whole genome shotgun (WGS) entry which is preliminary data.</text>
</comment>
<dbReference type="RefSeq" id="WP_343751481.1">
    <property type="nucleotide sequence ID" value="NZ_BAAADM010000023.1"/>
</dbReference>
<dbReference type="InterPro" id="IPR003329">
    <property type="entry name" value="Cytidylyl_trans"/>
</dbReference>
<dbReference type="EMBL" id="BAAADM010000023">
    <property type="protein sequence ID" value="GAA0434774.1"/>
    <property type="molecule type" value="Genomic_DNA"/>
</dbReference>
<evidence type="ECO:0008006" key="3">
    <source>
        <dbReference type="Google" id="ProtNLM"/>
    </source>
</evidence>
<dbReference type="Proteomes" id="UP001501459">
    <property type="component" value="Unassembled WGS sequence"/>
</dbReference>
<dbReference type="PANTHER" id="PTHR42866">
    <property type="entry name" value="3-DEOXY-MANNO-OCTULOSONATE CYTIDYLYLTRANSFERASE"/>
    <property type="match status" value="1"/>
</dbReference>
<gene>
    <name evidence="1" type="ORF">GCM10008983_09180</name>
</gene>
<dbReference type="SUPFAM" id="SSF53448">
    <property type="entry name" value="Nucleotide-diphospho-sugar transferases"/>
    <property type="match status" value="1"/>
</dbReference>